<proteinExistence type="predicted"/>
<gene>
    <name evidence="1" type="primary">B7P43_G00698</name>
    <name evidence="1" type="ORF">TNCV_4375941</name>
</gene>
<name>A0A8X6W2C4_TRICX</name>
<reference evidence="1" key="1">
    <citation type="submission" date="2020-08" db="EMBL/GenBank/DDBJ databases">
        <title>Multicomponent nature underlies the extraordinary mechanical properties of spider dragline silk.</title>
        <authorList>
            <person name="Kono N."/>
            <person name="Nakamura H."/>
            <person name="Mori M."/>
            <person name="Yoshida Y."/>
            <person name="Ohtoshi R."/>
            <person name="Malay A.D."/>
            <person name="Moran D.A.P."/>
            <person name="Tomita M."/>
            <person name="Numata K."/>
            <person name="Arakawa K."/>
        </authorList>
    </citation>
    <scope>NUCLEOTIDE SEQUENCE</scope>
</reference>
<dbReference type="InterPro" id="IPR036397">
    <property type="entry name" value="RNaseH_sf"/>
</dbReference>
<dbReference type="AlphaFoldDB" id="A0A8X6W2C4"/>
<organism evidence="1 2">
    <name type="scientific">Trichonephila clavipes</name>
    <name type="common">Golden silk orbweaver</name>
    <name type="synonym">Nephila clavipes</name>
    <dbReference type="NCBI Taxonomy" id="2585209"/>
    <lineage>
        <taxon>Eukaryota</taxon>
        <taxon>Metazoa</taxon>
        <taxon>Ecdysozoa</taxon>
        <taxon>Arthropoda</taxon>
        <taxon>Chelicerata</taxon>
        <taxon>Arachnida</taxon>
        <taxon>Araneae</taxon>
        <taxon>Araneomorphae</taxon>
        <taxon>Entelegynae</taxon>
        <taxon>Araneoidea</taxon>
        <taxon>Nephilidae</taxon>
        <taxon>Trichonephila</taxon>
    </lineage>
</organism>
<evidence type="ECO:0000313" key="1">
    <source>
        <dbReference type="EMBL" id="GFY26848.1"/>
    </source>
</evidence>
<keyword evidence="2" id="KW-1185">Reference proteome</keyword>
<dbReference type="Gene3D" id="3.30.420.10">
    <property type="entry name" value="Ribonuclease H-like superfamily/Ribonuclease H"/>
    <property type="match status" value="1"/>
</dbReference>
<dbReference type="EMBL" id="BMAU01021377">
    <property type="protein sequence ID" value="GFY26848.1"/>
    <property type="molecule type" value="Genomic_DNA"/>
</dbReference>
<dbReference type="Proteomes" id="UP000887159">
    <property type="component" value="Unassembled WGS sequence"/>
</dbReference>
<protein>
    <submittedName>
        <fullName evidence="1">Uncharacterized protein</fullName>
    </submittedName>
</protein>
<accession>A0A8X6W2C4</accession>
<comment type="caution">
    <text evidence="1">The sequence shown here is derived from an EMBL/GenBank/DDBJ whole genome shotgun (WGS) entry which is preliminary data.</text>
</comment>
<evidence type="ECO:0000313" key="2">
    <source>
        <dbReference type="Proteomes" id="UP000887159"/>
    </source>
</evidence>
<sequence length="128" mass="14645">MSDITSIDRETIIKILAKNLHIVKVCAKLGPKSDQDNALVRVYIVLSVKQFLVSKHITVLEHPPCSQDLDPYDFKLVIKEENALKKTLFQSVGDGKIKTADLLKMVTTNEPQNCFEMWKTRMQQCIDR</sequence>
<dbReference type="GO" id="GO:0003676">
    <property type="term" value="F:nucleic acid binding"/>
    <property type="evidence" value="ECO:0007669"/>
    <property type="project" value="InterPro"/>
</dbReference>